<protein>
    <submittedName>
        <fullName evidence="1">Uncharacterized protein</fullName>
    </submittedName>
</protein>
<reference evidence="1 2" key="1">
    <citation type="submission" date="2019-11" db="EMBL/GenBank/DDBJ databases">
        <title>Whole genome sequence of Oryza granulata.</title>
        <authorList>
            <person name="Li W."/>
        </authorList>
    </citation>
    <scope>NUCLEOTIDE SEQUENCE [LARGE SCALE GENOMIC DNA]</scope>
    <source>
        <strain evidence="2">cv. Menghai</strain>
        <tissue evidence="1">Leaf</tissue>
    </source>
</reference>
<evidence type="ECO:0000313" key="1">
    <source>
        <dbReference type="EMBL" id="KAF0921332.1"/>
    </source>
</evidence>
<gene>
    <name evidence="1" type="ORF">E2562_003132</name>
</gene>
<dbReference type="AlphaFoldDB" id="A0A6G1EA78"/>
<keyword evidence="2" id="KW-1185">Reference proteome</keyword>
<sequence length="118" mass="12693">MPPSIHRSEARANAELCFEPAGNQHPHVAPPYHQVNTFAMPSSPNPVPYKNGGRACLAMHISSPSPHTPVSTPLHPAVPCHPIPPPLVAPPRRTATGVVERGEVRAWCRPTPPTATTW</sequence>
<evidence type="ECO:0000313" key="2">
    <source>
        <dbReference type="Proteomes" id="UP000479710"/>
    </source>
</evidence>
<proteinExistence type="predicted"/>
<accession>A0A6G1EA78</accession>
<dbReference type="EMBL" id="SPHZ02000004">
    <property type="protein sequence ID" value="KAF0921332.1"/>
    <property type="molecule type" value="Genomic_DNA"/>
</dbReference>
<comment type="caution">
    <text evidence="1">The sequence shown here is derived from an EMBL/GenBank/DDBJ whole genome shotgun (WGS) entry which is preliminary data.</text>
</comment>
<dbReference type="Proteomes" id="UP000479710">
    <property type="component" value="Unassembled WGS sequence"/>
</dbReference>
<name>A0A6G1EA78_9ORYZ</name>
<organism evidence="1 2">
    <name type="scientific">Oryza meyeriana var. granulata</name>
    <dbReference type="NCBI Taxonomy" id="110450"/>
    <lineage>
        <taxon>Eukaryota</taxon>
        <taxon>Viridiplantae</taxon>
        <taxon>Streptophyta</taxon>
        <taxon>Embryophyta</taxon>
        <taxon>Tracheophyta</taxon>
        <taxon>Spermatophyta</taxon>
        <taxon>Magnoliopsida</taxon>
        <taxon>Liliopsida</taxon>
        <taxon>Poales</taxon>
        <taxon>Poaceae</taxon>
        <taxon>BOP clade</taxon>
        <taxon>Oryzoideae</taxon>
        <taxon>Oryzeae</taxon>
        <taxon>Oryzinae</taxon>
        <taxon>Oryza</taxon>
        <taxon>Oryza meyeriana</taxon>
    </lineage>
</organism>